<dbReference type="OrthoDB" id="1894296at2759"/>
<dbReference type="KEGG" id="rcu:8284369"/>
<dbReference type="PANTHER" id="PTHR36388">
    <property type="entry name" value="OS02G0469000 PROTEIN"/>
    <property type="match status" value="1"/>
</dbReference>
<evidence type="ECO:0000313" key="2">
    <source>
        <dbReference type="Proteomes" id="UP000008311"/>
    </source>
</evidence>
<name>B9RHD3_RICCO</name>
<dbReference type="PANTHER" id="PTHR36388:SF1">
    <property type="entry name" value="OS02G0469000 PROTEIN"/>
    <property type="match status" value="1"/>
</dbReference>
<dbReference type="eggNOG" id="ENOG502S11H">
    <property type="taxonomic scope" value="Eukaryota"/>
</dbReference>
<dbReference type="InParanoid" id="B9RHD3"/>
<proteinExistence type="predicted"/>
<protein>
    <submittedName>
        <fullName evidence="1">Uncharacterized protein</fullName>
    </submittedName>
</protein>
<evidence type="ECO:0000313" key="1">
    <source>
        <dbReference type="EMBL" id="EEF49495.1"/>
    </source>
</evidence>
<dbReference type="OMA" id="DDFMSTY"/>
<sequence length="250" mass="27374">MASSDDVAEGSISSVLIASLKSNQNDDALSPEEIAWVDSCLVKDPDTSDDDWSSMKDALLDILGLQAESHNSLAPESDGLSKGIDIQMLSSAEPGIVESPIRSSDDDSIQTDKEMDESNYDFPVKEEFGISLSEQSHCDASESSLKNAFLPHYRENNQNVEESIDSGLNFSSSTYETEPSIQDIFKVWDLGIPSEEYEFIKQLNKALSESSVELMPPMTDDSGAWKESKDDSVDDLIAGIAYLSLNLHSK</sequence>
<dbReference type="FunCoup" id="B9RHD3">
    <property type="interactions" value="995"/>
</dbReference>
<accession>B9RHD3</accession>
<dbReference type="EMBL" id="EQ973778">
    <property type="protein sequence ID" value="EEF49495.1"/>
    <property type="molecule type" value="Genomic_DNA"/>
</dbReference>
<dbReference type="Proteomes" id="UP000008311">
    <property type="component" value="Unassembled WGS sequence"/>
</dbReference>
<dbReference type="STRING" id="3988.B9RHD3"/>
<reference evidence="2" key="1">
    <citation type="journal article" date="2010" name="Nat. Biotechnol.">
        <title>Draft genome sequence of the oilseed species Ricinus communis.</title>
        <authorList>
            <person name="Chan A.P."/>
            <person name="Crabtree J."/>
            <person name="Zhao Q."/>
            <person name="Lorenzi H."/>
            <person name="Orvis J."/>
            <person name="Puiu D."/>
            <person name="Melake-Berhan A."/>
            <person name="Jones K.M."/>
            <person name="Redman J."/>
            <person name="Chen G."/>
            <person name="Cahoon E.B."/>
            <person name="Gedil M."/>
            <person name="Stanke M."/>
            <person name="Haas B.J."/>
            <person name="Wortman J.R."/>
            <person name="Fraser-Liggett C.M."/>
            <person name="Ravel J."/>
            <person name="Rabinowicz P.D."/>
        </authorList>
    </citation>
    <scope>NUCLEOTIDE SEQUENCE [LARGE SCALE GENOMIC DNA]</scope>
    <source>
        <strain evidence="2">cv. Hale</strain>
    </source>
</reference>
<organism evidence="1 2">
    <name type="scientific">Ricinus communis</name>
    <name type="common">Castor bean</name>
    <dbReference type="NCBI Taxonomy" id="3988"/>
    <lineage>
        <taxon>Eukaryota</taxon>
        <taxon>Viridiplantae</taxon>
        <taxon>Streptophyta</taxon>
        <taxon>Embryophyta</taxon>
        <taxon>Tracheophyta</taxon>
        <taxon>Spermatophyta</taxon>
        <taxon>Magnoliopsida</taxon>
        <taxon>eudicotyledons</taxon>
        <taxon>Gunneridae</taxon>
        <taxon>Pentapetalae</taxon>
        <taxon>rosids</taxon>
        <taxon>fabids</taxon>
        <taxon>Malpighiales</taxon>
        <taxon>Euphorbiaceae</taxon>
        <taxon>Acalyphoideae</taxon>
        <taxon>Acalypheae</taxon>
        <taxon>Ricinus</taxon>
    </lineage>
</organism>
<keyword evidence="2" id="KW-1185">Reference proteome</keyword>
<dbReference type="AlphaFoldDB" id="B9RHD3"/>
<gene>
    <name evidence="1" type="ORF">RCOM_1450310</name>
</gene>